<gene>
    <name evidence="6" type="ORF">KASA_0J03234G</name>
</gene>
<protein>
    <submittedName>
        <fullName evidence="6">Similar to Saccharomyces cerevisiae YLR440C SEC39 Component of the Dsl1p tethering complex that interacts with ER SNAREs Sec20p and Use1p</fullName>
    </submittedName>
</protein>
<keyword evidence="7" id="KW-1185">Reference proteome</keyword>
<dbReference type="PANTHER" id="PTHR40787:SF3">
    <property type="entry name" value="PROTEIN TRANSPORT PROTEIN SEC39"/>
    <property type="match status" value="1"/>
</dbReference>
<evidence type="ECO:0000256" key="4">
    <source>
        <dbReference type="ARBA" id="ARBA00022927"/>
    </source>
</evidence>
<keyword evidence="2" id="KW-0813">Transport</keyword>
<feature type="domain" description="Sec39" evidence="5">
    <location>
        <begin position="316"/>
        <end position="666"/>
    </location>
</feature>
<keyword evidence="4" id="KW-0653">Protein transport</keyword>
<sequence length="683" mass="79447">MLAEDQLYLLSCIFATRADAKNMTRLASKFKDSQDFINAIIILWPEYDEPKNLKFLFVDSVQEDSSSDEDLMISLINGDSDLISMVELDPEEVTSRVNDVKHHIDSELQTLEVANNGKDLNWLAKRIIYCNNKCPENTLLYSSLWDDIKTNNINFQNWINNVVLPLNSLNERLRKSIKIKEFMEMDINDVFQLILATDHSGNNHNNIINHILDELLPYLRYRSSVDAYSKFLEDWYTIDRFDFQYPLQTELFAKLFNGIKNDLIDMEKDNFYKRTLEIVFIKSGQGLKHSDIVNLQEVLKHIPNEIKLSNYPNITSKLLISYLDSINLFLPQTDLMTLYTIGTEKEIGQKMHFTSICNETILTNDAKISTLCEFINQEHKEDDKDYVKIFNKLSREQDLSILYETCLSLGKFDLLETLGQDETTKDNKLESTLLEKYFWQFFKNETNGGSKRPGMIKCQKILTLLQNGSKVKSYSNLEMLLEVSDTLTNYSMNLGKNVIFKPSNILDFKEDPFKIIEILLENNPQMYKSIDINLSIIEKLFIALDNDISTVTGIESYGYNKLLSMHIDHSLVNLDFQFALKQCNELIQNSKYACEFWFSILQVGKFKDPNWIDNETPTEILFMQMRLLSQLLQVCPVEETEVVTQQWSEIEIEIASRDLIHDKYSLDYSNSRSASNMFNTIFT</sequence>
<feature type="domain" description="Sec39" evidence="5">
    <location>
        <begin position="8"/>
        <end position="224"/>
    </location>
</feature>
<evidence type="ECO:0000313" key="6">
    <source>
        <dbReference type="EMBL" id="SMN21969.1"/>
    </source>
</evidence>
<dbReference type="InterPro" id="IPR013244">
    <property type="entry name" value="Sec39_domain"/>
</dbReference>
<name>A0A1X7R933_9SACH</name>
<comment type="subcellular location">
    <subcellularLocation>
        <location evidence="1">Endoplasmic reticulum</location>
    </subcellularLocation>
</comment>
<dbReference type="Pfam" id="PF08314">
    <property type="entry name" value="Sec39"/>
    <property type="match status" value="2"/>
</dbReference>
<keyword evidence="3" id="KW-0256">Endoplasmic reticulum</keyword>
<evidence type="ECO:0000256" key="1">
    <source>
        <dbReference type="ARBA" id="ARBA00004240"/>
    </source>
</evidence>
<accession>A0A1X7R933</accession>
<evidence type="ECO:0000256" key="3">
    <source>
        <dbReference type="ARBA" id="ARBA00022824"/>
    </source>
</evidence>
<dbReference type="AlphaFoldDB" id="A0A1X7R933"/>
<proteinExistence type="predicted"/>
<evidence type="ECO:0000256" key="2">
    <source>
        <dbReference type="ARBA" id="ARBA00022448"/>
    </source>
</evidence>
<dbReference type="GO" id="GO:0005783">
    <property type="term" value="C:endoplasmic reticulum"/>
    <property type="evidence" value="ECO:0007669"/>
    <property type="project" value="UniProtKB-SubCell"/>
</dbReference>
<evidence type="ECO:0000259" key="5">
    <source>
        <dbReference type="Pfam" id="PF08314"/>
    </source>
</evidence>
<reference evidence="6 7" key="1">
    <citation type="submission" date="2017-04" db="EMBL/GenBank/DDBJ databases">
        <authorList>
            <person name="Afonso C.L."/>
            <person name="Miller P.J."/>
            <person name="Scott M.A."/>
            <person name="Spackman E."/>
            <person name="Goraichik I."/>
            <person name="Dimitrov K.M."/>
            <person name="Suarez D.L."/>
            <person name="Swayne D.E."/>
        </authorList>
    </citation>
    <scope>NUCLEOTIDE SEQUENCE [LARGE SCALE GENOMIC DNA]</scope>
</reference>
<dbReference type="GO" id="GO:0006890">
    <property type="term" value="P:retrograde vesicle-mediated transport, Golgi to endoplasmic reticulum"/>
    <property type="evidence" value="ECO:0007669"/>
    <property type="project" value="InterPro"/>
</dbReference>
<dbReference type="GO" id="GO:0015031">
    <property type="term" value="P:protein transport"/>
    <property type="evidence" value="ECO:0007669"/>
    <property type="project" value="UniProtKB-KW"/>
</dbReference>
<dbReference type="PANTHER" id="PTHR40787">
    <property type="entry name" value="SECRETED PROTEIN"/>
    <property type="match status" value="1"/>
</dbReference>
<dbReference type="EMBL" id="FXLY01000009">
    <property type="protein sequence ID" value="SMN21969.1"/>
    <property type="molecule type" value="Genomic_DNA"/>
</dbReference>
<dbReference type="Proteomes" id="UP000196158">
    <property type="component" value="Unassembled WGS sequence"/>
</dbReference>
<evidence type="ECO:0000313" key="7">
    <source>
        <dbReference type="Proteomes" id="UP000196158"/>
    </source>
</evidence>
<dbReference type="OrthoDB" id="342024at2759"/>
<organism evidence="6 7">
    <name type="scientific">Maudiozyma saulgeensis</name>
    <dbReference type="NCBI Taxonomy" id="1789683"/>
    <lineage>
        <taxon>Eukaryota</taxon>
        <taxon>Fungi</taxon>
        <taxon>Dikarya</taxon>
        <taxon>Ascomycota</taxon>
        <taxon>Saccharomycotina</taxon>
        <taxon>Saccharomycetes</taxon>
        <taxon>Saccharomycetales</taxon>
        <taxon>Saccharomycetaceae</taxon>
        <taxon>Maudiozyma</taxon>
    </lineage>
</organism>